<reference evidence="1" key="2">
    <citation type="submission" date="2020-09" db="EMBL/GenBank/DDBJ databases">
        <authorList>
            <person name="Sun Q."/>
            <person name="Ohkuma M."/>
        </authorList>
    </citation>
    <scope>NUCLEOTIDE SEQUENCE</scope>
    <source>
        <strain evidence="1">JCM 13306</strain>
    </source>
</reference>
<evidence type="ECO:0008006" key="3">
    <source>
        <dbReference type="Google" id="ProtNLM"/>
    </source>
</evidence>
<dbReference type="EMBL" id="BNBA01000003">
    <property type="protein sequence ID" value="GHH48255.1"/>
    <property type="molecule type" value="Genomic_DNA"/>
</dbReference>
<dbReference type="Proteomes" id="UP000623958">
    <property type="component" value="Unassembled WGS sequence"/>
</dbReference>
<proteinExistence type="predicted"/>
<dbReference type="RefSeq" id="WP_434027543.1">
    <property type="nucleotide sequence ID" value="NZ_BNBA01000003.1"/>
</dbReference>
<accession>A0A919KH56</accession>
<evidence type="ECO:0000313" key="1">
    <source>
        <dbReference type="EMBL" id="GHH48255.1"/>
    </source>
</evidence>
<dbReference type="InterPro" id="IPR024476">
    <property type="entry name" value="DUF3861"/>
</dbReference>
<reference evidence="1" key="1">
    <citation type="journal article" date="2014" name="Int. J. Syst. Evol. Microbiol.">
        <title>Complete genome sequence of Corynebacterium casei LMG S-19264T (=DSM 44701T), isolated from a smear-ripened cheese.</title>
        <authorList>
            <consortium name="US DOE Joint Genome Institute (JGI-PGF)"/>
            <person name="Walter F."/>
            <person name="Albersmeier A."/>
            <person name="Kalinowski J."/>
            <person name="Ruckert C."/>
        </authorList>
    </citation>
    <scope>NUCLEOTIDE SEQUENCE</scope>
    <source>
        <strain evidence="1">JCM 13306</strain>
    </source>
</reference>
<dbReference type="InterPro" id="IPR038194">
    <property type="entry name" value="DUF3861_sf"/>
</dbReference>
<organism evidence="1 2">
    <name type="scientific">Xanthomonas boreopolis</name>
    <dbReference type="NCBI Taxonomy" id="86183"/>
    <lineage>
        <taxon>Bacteria</taxon>
        <taxon>Pseudomonadati</taxon>
        <taxon>Pseudomonadota</taxon>
        <taxon>Gammaproteobacteria</taxon>
        <taxon>Lysobacterales</taxon>
        <taxon>Lysobacteraceae</taxon>
        <taxon>Xanthomonas</taxon>
    </lineage>
</organism>
<dbReference type="Gene3D" id="3.10.20.850">
    <property type="entry name" value="Protein of unknown function DUF3861"/>
    <property type="match status" value="1"/>
</dbReference>
<sequence length="98" mass="11040">MSTQRYRITVTPIESDGRPCTGRCTIEFERRSNENWMRRLEALQAQRRFSGDDCAALAVGTLLLGELAQSHTDGQGALAELQPDLQALLDRIGNERRH</sequence>
<name>A0A919KH56_9XANT</name>
<protein>
    <recommendedName>
        <fullName evidence="3">DUF3861 domain-containing protein</fullName>
    </recommendedName>
</protein>
<comment type="caution">
    <text evidence="1">The sequence shown here is derived from an EMBL/GenBank/DDBJ whole genome shotgun (WGS) entry which is preliminary data.</text>
</comment>
<gene>
    <name evidence="1" type="ORF">GCM10009090_05910</name>
</gene>
<dbReference type="Pfam" id="PF12977">
    <property type="entry name" value="DUF3861"/>
    <property type="match status" value="1"/>
</dbReference>
<keyword evidence="2" id="KW-1185">Reference proteome</keyword>
<dbReference type="AlphaFoldDB" id="A0A919KH56"/>
<evidence type="ECO:0000313" key="2">
    <source>
        <dbReference type="Proteomes" id="UP000623958"/>
    </source>
</evidence>